<keyword evidence="2" id="KW-1185">Reference proteome</keyword>
<organism evidence="1 2">
    <name type="scientific">Pistacia integerrima</name>
    <dbReference type="NCBI Taxonomy" id="434235"/>
    <lineage>
        <taxon>Eukaryota</taxon>
        <taxon>Viridiplantae</taxon>
        <taxon>Streptophyta</taxon>
        <taxon>Embryophyta</taxon>
        <taxon>Tracheophyta</taxon>
        <taxon>Spermatophyta</taxon>
        <taxon>Magnoliopsida</taxon>
        <taxon>eudicotyledons</taxon>
        <taxon>Gunneridae</taxon>
        <taxon>Pentapetalae</taxon>
        <taxon>rosids</taxon>
        <taxon>malvids</taxon>
        <taxon>Sapindales</taxon>
        <taxon>Anacardiaceae</taxon>
        <taxon>Pistacia</taxon>
    </lineage>
</organism>
<dbReference type="EMBL" id="CM047750">
    <property type="protein sequence ID" value="KAJ0007417.1"/>
    <property type="molecule type" value="Genomic_DNA"/>
</dbReference>
<evidence type="ECO:0000313" key="1">
    <source>
        <dbReference type="EMBL" id="KAJ0007417.1"/>
    </source>
</evidence>
<name>A0ACC0WZ71_9ROSI</name>
<evidence type="ECO:0000313" key="2">
    <source>
        <dbReference type="Proteomes" id="UP001163603"/>
    </source>
</evidence>
<proteinExistence type="predicted"/>
<comment type="caution">
    <text evidence="1">The sequence shown here is derived from an EMBL/GenBank/DDBJ whole genome shotgun (WGS) entry which is preliminary data.</text>
</comment>
<reference evidence="2" key="1">
    <citation type="journal article" date="2023" name="G3 (Bethesda)">
        <title>Genome assembly and association tests identify interacting loci associated with vigor, precocity, and sex in interspecific pistachio rootstocks.</title>
        <authorList>
            <person name="Palmer W."/>
            <person name="Jacygrad E."/>
            <person name="Sagayaradj S."/>
            <person name="Cavanaugh K."/>
            <person name="Han R."/>
            <person name="Bertier L."/>
            <person name="Beede B."/>
            <person name="Kafkas S."/>
            <person name="Golino D."/>
            <person name="Preece J."/>
            <person name="Michelmore R."/>
        </authorList>
    </citation>
    <scope>NUCLEOTIDE SEQUENCE [LARGE SCALE GENOMIC DNA]</scope>
</reference>
<gene>
    <name evidence="1" type="ORF">Pint_30195</name>
</gene>
<protein>
    <submittedName>
        <fullName evidence="1">Uncharacterized protein</fullName>
    </submittedName>
</protein>
<accession>A0ACC0WZ71</accession>
<sequence length="573" mass="62616">MSKEEIFIGAIDQGTTSSRFIIYDQKARPIGSHQVEFTQFYPEAGWVEHDAVEILESVKVCMAKALDKATADGHNVDSGLKAIGLTNQRETTLIWSKSTGSPLYNAIVWMDARTSSVCRFSSSCFCLFVVSCQHYVILIVMEIEDLGYFWDLINTLFLDGINLNWNQKSFLNMGKLEKELSGGRTHFVETCGLPISTYFSAMKLIWLMENVDPVKQAIKSGDAMFGTMDTWLIWNLTGGVNGGLHVTDVSNASRTMLMNLKTLDWDKHTLETLGIPAEILPKIVSNSEVIGKIGKGWPITGIPISGCLGDQHAAMLGQACRKGEAKSTYGTGAFILLNTGEEIVQSKHGLLSTLAYKLGPEAPTNYALEGSIAIAGAAVQWLRDSLGIIATANDIEGLASQVDSTGGVYFVPAFNGLFAPWWRDDARGIVIGITRFTSKAHIARAVLESMCFQVNDVLDSMQKDAMEKGQKTHFVLRVDGGATVNNLLMQIQADLLGSPVVRPADIETTALGAAYAAGLAVGVWKEEEIFASGEKAKTSTRFKPALEEQLRKRKAESWCRAVERTFDLADLSL</sequence>
<dbReference type="Proteomes" id="UP001163603">
    <property type="component" value="Chromosome 15"/>
</dbReference>